<dbReference type="SUPFAM" id="SSF75445">
    <property type="entry name" value="D-ribose-5-phosphate isomerase (RpiA), lid domain"/>
    <property type="match status" value="1"/>
</dbReference>
<dbReference type="GO" id="GO:0004751">
    <property type="term" value="F:ribose-5-phosphate isomerase activity"/>
    <property type="evidence" value="ECO:0007669"/>
    <property type="project" value="UniProtKB-EC"/>
</dbReference>
<organism evidence="3 4">
    <name type="scientific">Alkalibacillus flavidus</name>
    <dbReference type="NCBI Taxonomy" id="546021"/>
    <lineage>
        <taxon>Bacteria</taxon>
        <taxon>Bacillati</taxon>
        <taxon>Bacillota</taxon>
        <taxon>Bacilli</taxon>
        <taxon>Bacillales</taxon>
        <taxon>Bacillaceae</taxon>
        <taxon>Alkalibacillus</taxon>
    </lineage>
</organism>
<feature type="active site" description="Proton acceptor" evidence="2">
    <location>
        <position position="106"/>
    </location>
</feature>
<evidence type="ECO:0000256" key="1">
    <source>
        <dbReference type="ARBA" id="ARBA00023235"/>
    </source>
</evidence>
<gene>
    <name evidence="2" type="primary">rpiA</name>
    <name evidence="3" type="ORF">ABID56_001165</name>
</gene>
<evidence type="ECO:0000313" key="3">
    <source>
        <dbReference type="EMBL" id="MET3683075.1"/>
    </source>
</evidence>
<dbReference type="InterPro" id="IPR050262">
    <property type="entry name" value="Ribose-5P_isomerase"/>
</dbReference>
<dbReference type="PANTHER" id="PTHR43748:SF3">
    <property type="entry name" value="RIBOSE-5-PHOSPHATE ISOMERASE 3, CHLOROPLASTIC-RELATED"/>
    <property type="match status" value="1"/>
</dbReference>
<comment type="caution">
    <text evidence="3">The sequence shown here is derived from an EMBL/GenBank/DDBJ whole genome shotgun (WGS) entry which is preliminary data.</text>
</comment>
<dbReference type="SUPFAM" id="SSF100950">
    <property type="entry name" value="NagB/RpiA/CoA transferase-like"/>
    <property type="match status" value="1"/>
</dbReference>
<comment type="subunit">
    <text evidence="2">Homodimer.</text>
</comment>
<name>A0ABV2KU13_9BACI</name>
<keyword evidence="4" id="KW-1185">Reference proteome</keyword>
<keyword evidence="1 2" id="KW-0413">Isomerase</keyword>
<sequence length="227" mass="24921">MTNQSKQKVHAARKAIEYVEDGMVLGLGTGSTMDVFLDLLGERVQAGLQIKGVPTSVKTEQKAKQLGIPLTTLSDHPKLDLAFDGADEIDPDFQLTKGGGGSLLREKMVDVTAKQFIVVADESKMVNQLGAFPLPVEVVKFGWDSIREQLEALGCDAVLREVDGLPFETDNDQFIIDCHFHQIENPHMLRDQIKSIVGVVEVGLFLDMTDIVLVGVDEEVIIYEKGV</sequence>
<dbReference type="Gene3D" id="3.40.50.1360">
    <property type="match status" value="1"/>
</dbReference>
<dbReference type="EC" id="5.3.1.6" evidence="2"/>
<dbReference type="CDD" id="cd01398">
    <property type="entry name" value="RPI_A"/>
    <property type="match status" value="1"/>
</dbReference>
<feature type="binding site" evidence="2">
    <location>
        <begin position="97"/>
        <end position="100"/>
    </location>
    <ligand>
        <name>substrate</name>
    </ligand>
</feature>
<comment type="function">
    <text evidence="2">Catalyzes the reversible conversion of ribose-5-phosphate to ribulose 5-phosphate.</text>
</comment>
<dbReference type="EMBL" id="JBEPMX010000004">
    <property type="protein sequence ID" value="MET3683075.1"/>
    <property type="molecule type" value="Genomic_DNA"/>
</dbReference>
<feature type="binding site" evidence="2">
    <location>
        <position position="124"/>
    </location>
    <ligand>
        <name>substrate</name>
    </ligand>
</feature>
<feature type="binding site" evidence="2">
    <location>
        <begin position="84"/>
        <end position="87"/>
    </location>
    <ligand>
        <name>substrate</name>
    </ligand>
</feature>
<dbReference type="NCBIfam" id="NF001924">
    <property type="entry name" value="PRK00702.1"/>
    <property type="match status" value="1"/>
</dbReference>
<protein>
    <recommendedName>
        <fullName evidence="2">Ribose-5-phosphate isomerase A</fullName>
        <ecNumber evidence="2">5.3.1.6</ecNumber>
    </recommendedName>
    <alternativeName>
        <fullName evidence="2">Phosphoriboisomerase A</fullName>
        <shortName evidence="2">PRI</shortName>
    </alternativeName>
</protein>
<dbReference type="InterPro" id="IPR020672">
    <property type="entry name" value="Ribose5P_isomerase_typA_subgr"/>
</dbReference>
<comment type="catalytic activity">
    <reaction evidence="2">
        <text>aldehydo-D-ribose 5-phosphate = D-ribulose 5-phosphate</text>
        <dbReference type="Rhea" id="RHEA:14657"/>
        <dbReference type="ChEBI" id="CHEBI:58121"/>
        <dbReference type="ChEBI" id="CHEBI:58273"/>
        <dbReference type="EC" id="5.3.1.6"/>
    </reaction>
</comment>
<reference evidence="3 4" key="1">
    <citation type="submission" date="2024-06" db="EMBL/GenBank/DDBJ databases">
        <title>Genomic Encyclopedia of Type Strains, Phase IV (KMG-IV): sequencing the most valuable type-strain genomes for metagenomic binning, comparative biology and taxonomic classification.</title>
        <authorList>
            <person name="Goeker M."/>
        </authorList>
    </citation>
    <scope>NUCLEOTIDE SEQUENCE [LARGE SCALE GENOMIC DNA]</scope>
    <source>
        <strain evidence="3 4">DSM 23520</strain>
    </source>
</reference>
<proteinExistence type="inferred from homology"/>
<dbReference type="NCBIfam" id="TIGR00021">
    <property type="entry name" value="rpiA"/>
    <property type="match status" value="1"/>
</dbReference>
<dbReference type="InterPro" id="IPR037171">
    <property type="entry name" value="NagB/RpiA_transferase-like"/>
</dbReference>
<evidence type="ECO:0000313" key="4">
    <source>
        <dbReference type="Proteomes" id="UP001549167"/>
    </source>
</evidence>
<dbReference type="Proteomes" id="UP001549167">
    <property type="component" value="Unassembled WGS sequence"/>
</dbReference>
<dbReference type="HAMAP" id="MF_00170">
    <property type="entry name" value="Rib_5P_isom_A"/>
    <property type="match status" value="1"/>
</dbReference>
<comment type="similarity">
    <text evidence="2">Belongs to the ribose 5-phosphate isomerase family.</text>
</comment>
<dbReference type="RefSeq" id="WP_354219670.1">
    <property type="nucleotide sequence ID" value="NZ_JBEPMX010000004.1"/>
</dbReference>
<dbReference type="PANTHER" id="PTHR43748">
    <property type="entry name" value="RIBOSE-5-PHOSPHATE ISOMERASE 3, CHLOROPLASTIC-RELATED"/>
    <property type="match status" value="1"/>
</dbReference>
<dbReference type="InterPro" id="IPR004788">
    <property type="entry name" value="Ribose5P_isomerase_type_A"/>
</dbReference>
<accession>A0ABV2KU13</accession>
<dbReference type="Gene3D" id="3.30.70.260">
    <property type="match status" value="1"/>
</dbReference>
<evidence type="ECO:0000256" key="2">
    <source>
        <dbReference type="HAMAP-Rule" id="MF_00170"/>
    </source>
</evidence>
<feature type="binding site" evidence="2">
    <location>
        <begin position="29"/>
        <end position="32"/>
    </location>
    <ligand>
        <name>substrate</name>
    </ligand>
</feature>
<dbReference type="Pfam" id="PF06026">
    <property type="entry name" value="Rib_5-P_isom_A"/>
    <property type="match status" value="1"/>
</dbReference>
<comment type="pathway">
    <text evidence="2">Carbohydrate degradation; pentose phosphate pathway; D-ribose 5-phosphate from D-ribulose 5-phosphate (non-oxidative stage): step 1/1.</text>
</comment>